<dbReference type="PROSITE" id="PS51184">
    <property type="entry name" value="JMJC"/>
    <property type="match status" value="1"/>
</dbReference>
<keyword evidence="3" id="KW-0408">Iron</keyword>
<evidence type="ECO:0000259" key="4">
    <source>
        <dbReference type="PROSITE" id="PS51184"/>
    </source>
</evidence>
<comment type="cofactor">
    <cofactor evidence="1">
        <name>Fe(2+)</name>
        <dbReference type="ChEBI" id="CHEBI:29033"/>
    </cofactor>
</comment>
<dbReference type="Pfam" id="PF08007">
    <property type="entry name" value="JmjC_2"/>
    <property type="match status" value="1"/>
</dbReference>
<dbReference type="GO" id="GO:0032453">
    <property type="term" value="F:histone H3K4 demethylase activity"/>
    <property type="evidence" value="ECO:0007669"/>
    <property type="project" value="TreeGrafter"/>
</dbReference>
<comment type="caution">
    <text evidence="5">The sequence shown here is derived from an EMBL/GenBank/DDBJ whole genome shotgun (WGS) entry which is preliminary data.</text>
</comment>
<organism evidence="5 6">
    <name type="scientific">Sphaerisporangium melleum</name>
    <dbReference type="NCBI Taxonomy" id="321316"/>
    <lineage>
        <taxon>Bacteria</taxon>
        <taxon>Bacillati</taxon>
        <taxon>Actinomycetota</taxon>
        <taxon>Actinomycetes</taxon>
        <taxon>Streptosporangiales</taxon>
        <taxon>Streptosporangiaceae</taxon>
        <taxon>Sphaerisporangium</taxon>
    </lineage>
</organism>
<dbReference type="InterPro" id="IPR039994">
    <property type="entry name" value="NO66-like"/>
</dbReference>
<gene>
    <name evidence="5" type="ORF">GCM10007964_51290</name>
</gene>
<evidence type="ECO:0000256" key="2">
    <source>
        <dbReference type="ARBA" id="ARBA00022723"/>
    </source>
</evidence>
<dbReference type="EMBL" id="BMNT01000030">
    <property type="protein sequence ID" value="GGL02937.1"/>
    <property type="molecule type" value="Genomic_DNA"/>
</dbReference>
<sequence>MKTDPRQDGWEWFGLEEALTAGRADLARCVGDVEKFLRTHWEQDLLLHDGEDFSDLLSLEAFDRILTQYPIPVASLHVVRSSVAAPAEAIVHYPGGTGPLADPTKVLDQFDGGATLVLHGLHRWWPPLKDMCRRLSAVLGHKVVADAYLTPPGQNGHLRHYDTHDVLVLQMAGAKHWRVEEPVVTLPVRSQHNTPERLVPSRIILDQEIRAGQCLYLPRGHIHTVSCLAEPSLHVTLGIEAVTWEDAMVQALRSRAHEDVALRRVLPLGFTGTPVDLDGPGEALPRGFHHGLVAAARERFWAEDHRNGSEGRLLSILDVHEVEGTTRVRRSPGLVARLRVDETGVALRVDDRELRCPLVTLKAIRALLSGDGTAVADLPGLAPAYQVSLVRRLLRAGILVRA</sequence>
<name>A0A917VNI1_9ACTN</name>
<keyword evidence="6" id="KW-1185">Reference proteome</keyword>
<proteinExistence type="predicted"/>
<accession>A0A917VNI1</accession>
<evidence type="ECO:0000256" key="1">
    <source>
        <dbReference type="ARBA" id="ARBA00001954"/>
    </source>
</evidence>
<dbReference type="Gene3D" id="2.60.120.650">
    <property type="entry name" value="Cupin"/>
    <property type="match status" value="1"/>
</dbReference>
<evidence type="ECO:0000256" key="3">
    <source>
        <dbReference type="ARBA" id="ARBA00023004"/>
    </source>
</evidence>
<evidence type="ECO:0000313" key="6">
    <source>
        <dbReference type="Proteomes" id="UP000645217"/>
    </source>
</evidence>
<feature type="domain" description="JmjC" evidence="4">
    <location>
        <begin position="114"/>
        <end position="256"/>
    </location>
</feature>
<dbReference type="PANTHER" id="PTHR13096:SF9">
    <property type="entry name" value="BIFUNCTIONAL LYSINE-SPECIFIC DEMETHYLASE AND HISTIDYL-HYDROXYLASE"/>
    <property type="match status" value="1"/>
</dbReference>
<reference evidence="5" key="2">
    <citation type="submission" date="2020-09" db="EMBL/GenBank/DDBJ databases">
        <authorList>
            <person name="Sun Q."/>
            <person name="Ohkuma M."/>
        </authorList>
    </citation>
    <scope>NUCLEOTIDE SEQUENCE</scope>
    <source>
        <strain evidence="5">JCM 13064</strain>
    </source>
</reference>
<dbReference type="GO" id="GO:0046872">
    <property type="term" value="F:metal ion binding"/>
    <property type="evidence" value="ECO:0007669"/>
    <property type="project" value="UniProtKB-KW"/>
</dbReference>
<dbReference type="SUPFAM" id="SSF51197">
    <property type="entry name" value="Clavaminate synthase-like"/>
    <property type="match status" value="1"/>
</dbReference>
<dbReference type="AlphaFoldDB" id="A0A917VNI1"/>
<protein>
    <recommendedName>
        <fullName evidence="4">JmjC domain-containing protein</fullName>
    </recommendedName>
</protein>
<dbReference type="InterPro" id="IPR003347">
    <property type="entry name" value="JmjC_dom"/>
</dbReference>
<dbReference type="PANTHER" id="PTHR13096">
    <property type="entry name" value="MINA53 MYC INDUCED NUCLEAR ANTIGEN"/>
    <property type="match status" value="1"/>
</dbReference>
<dbReference type="GO" id="GO:0051864">
    <property type="term" value="F:histone H3K36 demethylase activity"/>
    <property type="evidence" value="ECO:0007669"/>
    <property type="project" value="TreeGrafter"/>
</dbReference>
<keyword evidence="2" id="KW-0479">Metal-binding</keyword>
<evidence type="ECO:0000313" key="5">
    <source>
        <dbReference type="EMBL" id="GGL02937.1"/>
    </source>
</evidence>
<dbReference type="Proteomes" id="UP000645217">
    <property type="component" value="Unassembled WGS sequence"/>
</dbReference>
<dbReference type="RefSeq" id="WP_189165589.1">
    <property type="nucleotide sequence ID" value="NZ_BMNT01000030.1"/>
</dbReference>
<reference evidence="5" key="1">
    <citation type="journal article" date="2014" name="Int. J. Syst. Evol. Microbiol.">
        <title>Complete genome sequence of Corynebacterium casei LMG S-19264T (=DSM 44701T), isolated from a smear-ripened cheese.</title>
        <authorList>
            <consortium name="US DOE Joint Genome Institute (JGI-PGF)"/>
            <person name="Walter F."/>
            <person name="Albersmeier A."/>
            <person name="Kalinowski J."/>
            <person name="Ruckert C."/>
        </authorList>
    </citation>
    <scope>NUCLEOTIDE SEQUENCE</scope>
    <source>
        <strain evidence="5">JCM 13064</strain>
    </source>
</reference>